<reference evidence="1 2" key="1">
    <citation type="submission" date="2016-11" db="EMBL/GenBank/DDBJ databases">
        <title>Trade-off between light-utilization and light-protection in marine flavobacteria.</title>
        <authorList>
            <person name="Kumagai Y."/>
        </authorList>
    </citation>
    <scope>NUCLEOTIDE SEQUENCE [LARGE SCALE GENOMIC DNA]</scope>
    <source>
        <strain evidence="1 2">ATCC 700397</strain>
    </source>
</reference>
<dbReference type="EMBL" id="MQUA01000013">
    <property type="protein sequence ID" value="PQB06769.1"/>
    <property type="molecule type" value="Genomic_DNA"/>
</dbReference>
<protein>
    <submittedName>
        <fullName evidence="1">Uncharacterized protein</fullName>
    </submittedName>
</protein>
<evidence type="ECO:0000313" key="2">
    <source>
        <dbReference type="Proteomes" id="UP000239522"/>
    </source>
</evidence>
<accession>A0A2S7KVV2</accession>
<name>A0A2S7KVV2_9FLAO</name>
<gene>
    <name evidence="1" type="ORF">BST83_06070</name>
</gene>
<dbReference type="Proteomes" id="UP000239522">
    <property type="component" value="Unassembled WGS sequence"/>
</dbReference>
<proteinExistence type="predicted"/>
<dbReference type="AlphaFoldDB" id="A0A2S7KVV2"/>
<comment type="caution">
    <text evidence="1">The sequence shown here is derived from an EMBL/GenBank/DDBJ whole genome shotgun (WGS) entry which is preliminary data.</text>
</comment>
<keyword evidence="2" id="KW-1185">Reference proteome</keyword>
<evidence type="ECO:0000313" key="1">
    <source>
        <dbReference type="EMBL" id="PQB06769.1"/>
    </source>
</evidence>
<sequence length="68" mass="8116">MVFFLEKTPLNNIRVPNERLEYKFKTQESSYTEFVHPYNLSNNLNTFILPKQGVLIKDHVMFLGAKRR</sequence>
<organism evidence="1 2">
    <name type="scientific">Polaribacter filamentus</name>
    <dbReference type="NCBI Taxonomy" id="53483"/>
    <lineage>
        <taxon>Bacteria</taxon>
        <taxon>Pseudomonadati</taxon>
        <taxon>Bacteroidota</taxon>
        <taxon>Flavobacteriia</taxon>
        <taxon>Flavobacteriales</taxon>
        <taxon>Flavobacteriaceae</taxon>
    </lineage>
</organism>